<comment type="caution">
    <text evidence="15">The sequence shown here is derived from an EMBL/GenBank/DDBJ whole genome shotgun (WGS) entry which is preliminary data.</text>
</comment>
<dbReference type="Pfam" id="PF02929">
    <property type="entry name" value="Bgal_small_N"/>
    <property type="match status" value="1"/>
</dbReference>
<dbReference type="InterPro" id="IPR008979">
    <property type="entry name" value="Galactose-bd-like_sf"/>
</dbReference>
<dbReference type="GO" id="GO:0030246">
    <property type="term" value="F:carbohydrate binding"/>
    <property type="evidence" value="ECO:0007669"/>
    <property type="project" value="InterPro"/>
</dbReference>
<reference evidence="14 17" key="2">
    <citation type="submission" date="2019-10" db="EMBL/GenBank/DDBJ databases">
        <title>Prolixibacter strains distinguished by the presence of nitrate reductase genes were adept at nitrate-dependent anaerobic corrosion of metallic iron and carbon steel.</title>
        <authorList>
            <person name="Iino T."/>
            <person name="Shono N."/>
            <person name="Ito K."/>
            <person name="Nakamura R."/>
            <person name="Sueoka K."/>
            <person name="Harayama S."/>
            <person name="Ohkuma M."/>
        </authorList>
    </citation>
    <scope>NUCLEOTIDE SEQUENCE [LARGE SCALE GENOMIC DNA]</scope>
    <source>
        <strain evidence="14 17">MIC1-1</strain>
    </source>
</reference>
<dbReference type="Gene3D" id="2.70.98.10">
    <property type="match status" value="1"/>
</dbReference>
<dbReference type="SUPFAM" id="SSF74650">
    <property type="entry name" value="Galactose mutarotase-like"/>
    <property type="match status" value="1"/>
</dbReference>
<dbReference type="InterPro" id="IPR023232">
    <property type="entry name" value="Glyco_hydro_2_AS"/>
</dbReference>
<evidence type="ECO:0000256" key="10">
    <source>
        <dbReference type="ARBA" id="ARBA00023295"/>
    </source>
</evidence>
<reference evidence="15 16" key="1">
    <citation type="submission" date="2018-03" db="EMBL/GenBank/DDBJ databases">
        <title>Genomic Encyclopedia of Archaeal and Bacterial Type Strains, Phase II (KMG-II): from individual species to whole genera.</title>
        <authorList>
            <person name="Goeker M."/>
        </authorList>
    </citation>
    <scope>NUCLEOTIDE SEQUENCE [LARGE SCALE GENOMIC DNA]</scope>
    <source>
        <strain evidence="15 16">DSM 27267</strain>
    </source>
</reference>
<dbReference type="SUPFAM" id="SSF51445">
    <property type="entry name" value="(Trans)glycosidases"/>
    <property type="match status" value="1"/>
</dbReference>
<evidence type="ECO:0000313" key="15">
    <source>
        <dbReference type="EMBL" id="PSK83610.1"/>
    </source>
</evidence>
<keyword evidence="9" id="KW-0106">Calcium</keyword>
<evidence type="ECO:0000313" key="16">
    <source>
        <dbReference type="Proteomes" id="UP000240621"/>
    </source>
</evidence>
<dbReference type="EMBL" id="BLAU01000001">
    <property type="protein sequence ID" value="GET23158.1"/>
    <property type="molecule type" value="Genomic_DNA"/>
</dbReference>
<dbReference type="InterPro" id="IPR050347">
    <property type="entry name" value="Bact_Beta-galactosidase"/>
</dbReference>
<evidence type="ECO:0000313" key="17">
    <source>
        <dbReference type="Proteomes" id="UP000396862"/>
    </source>
</evidence>
<dbReference type="Pfam" id="PF02837">
    <property type="entry name" value="Glyco_hydro_2_N"/>
    <property type="match status" value="1"/>
</dbReference>
<comment type="cofactor">
    <cofactor evidence="2">
        <name>Ca(2+)</name>
        <dbReference type="ChEBI" id="CHEBI:29108"/>
    </cofactor>
</comment>
<dbReference type="Pfam" id="PF00703">
    <property type="entry name" value="Glyco_hydro_2"/>
    <property type="match status" value="1"/>
</dbReference>
<dbReference type="PANTHER" id="PTHR46323:SF2">
    <property type="entry name" value="BETA-GALACTOSIDASE"/>
    <property type="match status" value="1"/>
</dbReference>
<dbReference type="Gene3D" id="2.60.40.10">
    <property type="entry name" value="Immunoglobulins"/>
    <property type="match status" value="2"/>
</dbReference>
<comment type="similarity">
    <text evidence="4">Belongs to the glycosyl hydrolase 2 family.</text>
</comment>
<protein>
    <recommendedName>
        <fullName evidence="7">Beta-galactosidase</fullName>
        <ecNumber evidence="6">3.2.1.23</ecNumber>
    </recommendedName>
    <alternativeName>
        <fullName evidence="11">Lactase</fullName>
    </alternativeName>
</protein>
<evidence type="ECO:0000259" key="13">
    <source>
        <dbReference type="SMART" id="SM01038"/>
    </source>
</evidence>
<dbReference type="Proteomes" id="UP000396862">
    <property type="component" value="Unassembled WGS sequence"/>
</dbReference>
<dbReference type="FunFam" id="3.20.20.80:FF:000018">
    <property type="entry name" value="Beta-galactosidase"/>
    <property type="match status" value="1"/>
</dbReference>
<dbReference type="OrthoDB" id="9801077at2"/>
<name>A0A2P8CF44_9BACT</name>
<dbReference type="InterPro" id="IPR006101">
    <property type="entry name" value="Glyco_hydro_2"/>
</dbReference>
<evidence type="ECO:0000256" key="5">
    <source>
        <dbReference type="ARBA" id="ARBA00011245"/>
    </source>
</evidence>
<keyword evidence="8" id="KW-0378">Hydrolase</keyword>
<dbReference type="InterPro" id="IPR006104">
    <property type="entry name" value="Glyco_hydro_2_N"/>
</dbReference>
<dbReference type="EMBL" id="PYGC01000003">
    <property type="protein sequence ID" value="PSK83610.1"/>
    <property type="molecule type" value="Genomic_DNA"/>
</dbReference>
<feature type="signal peptide" evidence="12">
    <location>
        <begin position="1"/>
        <end position="31"/>
    </location>
</feature>
<dbReference type="InterPro" id="IPR006102">
    <property type="entry name" value="Ig-like_GH2"/>
</dbReference>
<dbReference type="SUPFAM" id="SSF49303">
    <property type="entry name" value="beta-Galactosidase/glucuronidase domain"/>
    <property type="match status" value="2"/>
</dbReference>
<organism evidence="15 16">
    <name type="scientific">Prolixibacter denitrificans</name>
    <dbReference type="NCBI Taxonomy" id="1541063"/>
    <lineage>
        <taxon>Bacteria</taxon>
        <taxon>Pseudomonadati</taxon>
        <taxon>Bacteroidota</taxon>
        <taxon>Bacteroidia</taxon>
        <taxon>Marinilabiliales</taxon>
        <taxon>Prolixibacteraceae</taxon>
        <taxon>Prolixibacter</taxon>
    </lineage>
</organism>
<evidence type="ECO:0000256" key="3">
    <source>
        <dbReference type="ARBA" id="ARBA00001959"/>
    </source>
</evidence>
<evidence type="ECO:0000256" key="9">
    <source>
        <dbReference type="ARBA" id="ARBA00022837"/>
    </source>
</evidence>
<keyword evidence="17" id="KW-1185">Reference proteome</keyword>
<dbReference type="InterPro" id="IPR036156">
    <property type="entry name" value="Beta-gal/glucu_dom_sf"/>
</dbReference>
<accession>A0A2P8CF44</accession>
<evidence type="ECO:0000256" key="4">
    <source>
        <dbReference type="ARBA" id="ARBA00007401"/>
    </source>
</evidence>
<dbReference type="InterPro" id="IPR013783">
    <property type="entry name" value="Ig-like_fold"/>
</dbReference>
<dbReference type="InterPro" id="IPR017853">
    <property type="entry name" value="GH"/>
</dbReference>
<dbReference type="PROSITE" id="PS00608">
    <property type="entry name" value="GLYCOSYL_HYDROL_F2_2"/>
    <property type="match status" value="1"/>
</dbReference>
<dbReference type="GO" id="GO:0004565">
    <property type="term" value="F:beta-galactosidase activity"/>
    <property type="evidence" value="ECO:0007669"/>
    <property type="project" value="UniProtKB-EC"/>
</dbReference>
<comment type="subunit">
    <text evidence="5">Monomer.</text>
</comment>
<evidence type="ECO:0000256" key="2">
    <source>
        <dbReference type="ARBA" id="ARBA00001913"/>
    </source>
</evidence>
<dbReference type="SUPFAM" id="SSF49785">
    <property type="entry name" value="Galactose-binding domain-like"/>
    <property type="match status" value="1"/>
</dbReference>
<dbReference type="PANTHER" id="PTHR46323">
    <property type="entry name" value="BETA-GALACTOSIDASE"/>
    <property type="match status" value="1"/>
</dbReference>
<dbReference type="InterPro" id="IPR004199">
    <property type="entry name" value="B-gal_small/dom_5"/>
</dbReference>
<keyword evidence="12" id="KW-0732">Signal</keyword>
<keyword evidence="10" id="KW-0326">Glycosidase</keyword>
<evidence type="ECO:0000256" key="11">
    <source>
        <dbReference type="ARBA" id="ARBA00032230"/>
    </source>
</evidence>
<dbReference type="GO" id="GO:0009341">
    <property type="term" value="C:beta-galactosidase complex"/>
    <property type="evidence" value="ECO:0007669"/>
    <property type="project" value="InterPro"/>
</dbReference>
<dbReference type="AlphaFoldDB" id="A0A2P8CF44"/>
<sequence>MKSWILKLQKHSISSLVLFGILVAASSSVFAQTSYGNLPDWENSQVIGINKEPPYLSFMHYPDRVSALADSTLEIHTPYYKSLDGMWKFHFSKNPAERPMDFYKTSFNDGKWASVKVPGVWQLEGYGKPIYLNNRYPFHPDYPAHPPLVNANADPVGSYRTTFDVPKNWDGREVFIHFGGVKSAFYIWLNGKKIGYSQGSMTPAEFNLTPFLKKGKNVLAVEVYRWSDGSYLEDQDMWRFSGIFRSVYLYSTPLEHLEDFFVRSSLDDRYETGIMHITAKVRNSSDENHQPAKVVAYLYNEQGKLVGDGPIAQSKTITDIPAGTDGIAELYAKVPNVLKWTAETPNLYTVVLELKDSKGKVLEAARSTTGFRNIEIKDGVLMVNGVPVKLKGVNTHEHDPFNGRAMDYKWIEKDLKLLKQANVNTVRMSHYPHDPRYYYLFDKYGMYVLDETNLEAHGMLERELLPGSDPRWTHACVNRIARMIARDKNHPSVIIWSLGNEAGHGENFAQMASYARTVDPSRPIHYEQMNSVADMISHMYPTPQWLQQLASDPNIHKPIFMCEYAHSMGNSTGGLTTYWNLINHYKNLIGGCIWDWVDQGLYKKDAKGKMFWAYGGDYGDDPNDANFNINGFVSPDRKPNPAYYEVKHVYQYVTFKAGDLNHGEVMVHNGYYHQNLSQFDVKWTLTQNGKTIQSGVIDTLTTPANGWTRLHLPIEQPKMEAGSEYWLNLNLTLKKNKFWADKGFTLAWDQFKMPWAVAPATKPGKANGTAVQVKQTDDAITLTGASFAMTISKVNGSLESYTSKGKSLISGPLKPNFWRAQTDNDRAGWRGELNAWKDAGSGRKVTDVKLSQPDNHPVVVTISGTLPIGQSTWQLKYTVYENGVVQVNQTLTPVGDVPTDIPVVGMSLRIPKEYGTMTWYGRGPWENYSDRQTGANVGVYSGLVDTLWTDYVRPQANGNRDGVRWVRFTDKDGQGLMVVGLSPLSVSAWPYSLQELEQAKHIDDLPVRNFITVNLDDKQMGVGGIDSWSRNARAMPPYRLPSDKQYQYGFYLYPYHK</sequence>
<dbReference type="SMART" id="SM01038">
    <property type="entry name" value="Bgal_small_N"/>
    <property type="match status" value="1"/>
</dbReference>
<dbReference type="Pfam" id="PF16353">
    <property type="entry name" value="LacZ_4"/>
    <property type="match status" value="1"/>
</dbReference>
<gene>
    <name evidence="14" type="primary">lacZ_2</name>
    <name evidence="15" type="ORF">CLV93_10325</name>
    <name evidence="14" type="ORF">JCM18694_34040</name>
</gene>
<evidence type="ECO:0000256" key="12">
    <source>
        <dbReference type="SAM" id="SignalP"/>
    </source>
</evidence>
<dbReference type="GO" id="GO:0005990">
    <property type="term" value="P:lactose catabolic process"/>
    <property type="evidence" value="ECO:0007669"/>
    <property type="project" value="TreeGrafter"/>
</dbReference>
<dbReference type="InterPro" id="IPR006103">
    <property type="entry name" value="Glyco_hydro_2_cat"/>
</dbReference>
<evidence type="ECO:0000256" key="6">
    <source>
        <dbReference type="ARBA" id="ARBA00012756"/>
    </source>
</evidence>
<dbReference type="Pfam" id="PF02836">
    <property type="entry name" value="Glyco_hydro_2_C"/>
    <property type="match status" value="1"/>
</dbReference>
<comment type="cofactor">
    <cofactor evidence="3">
        <name>Na(+)</name>
        <dbReference type="ChEBI" id="CHEBI:29101"/>
    </cofactor>
</comment>
<dbReference type="InterPro" id="IPR014718">
    <property type="entry name" value="GH-type_carb-bd"/>
</dbReference>
<evidence type="ECO:0000256" key="1">
    <source>
        <dbReference type="ARBA" id="ARBA00001412"/>
    </source>
</evidence>
<dbReference type="Gene3D" id="3.20.20.80">
    <property type="entry name" value="Glycosidases"/>
    <property type="match status" value="1"/>
</dbReference>
<evidence type="ECO:0000256" key="7">
    <source>
        <dbReference type="ARBA" id="ARBA00013303"/>
    </source>
</evidence>
<dbReference type="PRINTS" id="PR00132">
    <property type="entry name" value="GLHYDRLASE2"/>
</dbReference>
<evidence type="ECO:0000256" key="8">
    <source>
        <dbReference type="ARBA" id="ARBA00022801"/>
    </source>
</evidence>
<evidence type="ECO:0000313" key="14">
    <source>
        <dbReference type="EMBL" id="GET23158.1"/>
    </source>
</evidence>
<dbReference type="EC" id="3.2.1.23" evidence="6"/>
<dbReference type="InterPro" id="IPR011013">
    <property type="entry name" value="Gal_mutarotase_sf_dom"/>
</dbReference>
<dbReference type="InterPro" id="IPR032312">
    <property type="entry name" value="LacZ_4"/>
</dbReference>
<proteinExistence type="inferred from homology"/>
<dbReference type="Proteomes" id="UP000240621">
    <property type="component" value="Unassembled WGS sequence"/>
</dbReference>
<feature type="domain" description="Beta galactosidase small chain/" evidence="13">
    <location>
        <begin position="781"/>
        <end position="1053"/>
    </location>
</feature>
<dbReference type="RefSeq" id="WP_106541460.1">
    <property type="nucleotide sequence ID" value="NZ_BLAU01000001.1"/>
</dbReference>
<dbReference type="Gene3D" id="2.60.120.260">
    <property type="entry name" value="Galactose-binding domain-like"/>
    <property type="match status" value="1"/>
</dbReference>
<feature type="chain" id="PRO_5015105808" description="Beta-galactosidase" evidence="12">
    <location>
        <begin position="32"/>
        <end position="1057"/>
    </location>
</feature>
<comment type="catalytic activity">
    <reaction evidence="1">
        <text>Hydrolysis of terminal non-reducing beta-D-galactose residues in beta-D-galactosides.</text>
        <dbReference type="EC" id="3.2.1.23"/>
    </reaction>
</comment>